<dbReference type="SUPFAM" id="SSF46689">
    <property type="entry name" value="Homeodomain-like"/>
    <property type="match status" value="1"/>
</dbReference>
<dbReference type="Proteomes" id="UP000182841">
    <property type="component" value="Unassembled WGS sequence"/>
</dbReference>
<dbReference type="InterPro" id="IPR050204">
    <property type="entry name" value="AraC_XylS_family_regulators"/>
</dbReference>
<dbReference type="AlphaFoldDB" id="A0A1H9TGL5"/>
<dbReference type="InterPro" id="IPR009057">
    <property type="entry name" value="Homeodomain-like_sf"/>
</dbReference>
<organism evidence="5 6">
    <name type="scientific">Streptomyces qinglanensis</name>
    <dbReference type="NCBI Taxonomy" id="943816"/>
    <lineage>
        <taxon>Bacteria</taxon>
        <taxon>Bacillati</taxon>
        <taxon>Actinomycetota</taxon>
        <taxon>Actinomycetes</taxon>
        <taxon>Kitasatosporales</taxon>
        <taxon>Streptomycetaceae</taxon>
        <taxon>Streptomyces</taxon>
    </lineage>
</organism>
<gene>
    <name evidence="5" type="ORF">SAMN05421870_106142</name>
</gene>
<keyword evidence="2 5" id="KW-0238">DNA-binding</keyword>
<dbReference type="EMBL" id="FOGO01000006">
    <property type="protein sequence ID" value="SER96480.1"/>
    <property type="molecule type" value="Genomic_DNA"/>
</dbReference>
<evidence type="ECO:0000313" key="5">
    <source>
        <dbReference type="EMBL" id="SER96480.1"/>
    </source>
</evidence>
<dbReference type="GO" id="GO:0043565">
    <property type="term" value="F:sequence-specific DNA binding"/>
    <property type="evidence" value="ECO:0007669"/>
    <property type="project" value="InterPro"/>
</dbReference>
<dbReference type="InterPro" id="IPR003313">
    <property type="entry name" value="AraC-bd"/>
</dbReference>
<keyword evidence="3" id="KW-0804">Transcription</keyword>
<dbReference type="OrthoDB" id="9799345at2"/>
<keyword evidence="1" id="KW-0805">Transcription regulation</keyword>
<dbReference type="Pfam" id="PF12833">
    <property type="entry name" value="HTH_18"/>
    <property type="match status" value="1"/>
</dbReference>
<dbReference type="SMART" id="SM00342">
    <property type="entry name" value="HTH_ARAC"/>
    <property type="match status" value="1"/>
</dbReference>
<name>A0A1H9TGL5_9ACTN</name>
<feature type="domain" description="HTH araC/xylS-type" evidence="4">
    <location>
        <begin position="205"/>
        <end position="303"/>
    </location>
</feature>
<sequence>MVRTGHGRTGHAAASASAAIPELPYAPPPGVAAAGLEVLTLSALRARAARGGQRLADPQRPDFHQLFAVESGTLRQSVDFTEHATGPGGWLWVRPGQVQQYTDPHGAEGTLVLFRPAFPDPATAAAVGLDEASDAVVRQPRDENARALRFALDHLRFEFAAEWHPPARGTHEDVLRHLLAVLLRRLVSTPGAPGTEAAAPPDAFRRFRAAVEADFARTRRVADYAGALGYSPRTLSRASRAAVGLGAKEFVDRRVVLEAKRLLAHTDRSAARIGTALGFADATNFAKFFHQRTGSTPGAFRASVRS</sequence>
<dbReference type="STRING" id="943816.AN217_18145"/>
<dbReference type="GO" id="GO:0003700">
    <property type="term" value="F:DNA-binding transcription factor activity"/>
    <property type="evidence" value="ECO:0007669"/>
    <property type="project" value="InterPro"/>
</dbReference>
<dbReference type="Pfam" id="PF02311">
    <property type="entry name" value="AraC_binding"/>
    <property type="match status" value="1"/>
</dbReference>
<protein>
    <submittedName>
        <fullName evidence="5">AraC-type DNA-binding protein</fullName>
    </submittedName>
</protein>
<dbReference type="RefSeq" id="WP_075000777.1">
    <property type="nucleotide sequence ID" value="NZ_FOGO01000006.1"/>
</dbReference>
<dbReference type="PROSITE" id="PS01124">
    <property type="entry name" value="HTH_ARAC_FAMILY_2"/>
    <property type="match status" value="1"/>
</dbReference>
<evidence type="ECO:0000256" key="2">
    <source>
        <dbReference type="ARBA" id="ARBA00023125"/>
    </source>
</evidence>
<dbReference type="PANTHER" id="PTHR46796">
    <property type="entry name" value="HTH-TYPE TRANSCRIPTIONAL ACTIVATOR RHAS-RELATED"/>
    <property type="match status" value="1"/>
</dbReference>
<reference evidence="6" key="1">
    <citation type="submission" date="2016-10" db="EMBL/GenBank/DDBJ databases">
        <authorList>
            <person name="Varghese N."/>
            <person name="Submissions S."/>
        </authorList>
    </citation>
    <scope>NUCLEOTIDE SEQUENCE [LARGE SCALE GENOMIC DNA]</scope>
    <source>
        <strain evidence="6">CGMCC 4.6825</strain>
    </source>
</reference>
<dbReference type="InterPro" id="IPR018060">
    <property type="entry name" value="HTH_AraC"/>
</dbReference>
<evidence type="ECO:0000313" key="6">
    <source>
        <dbReference type="Proteomes" id="UP000182841"/>
    </source>
</evidence>
<accession>A0A1H9TGL5</accession>
<dbReference type="SUPFAM" id="SSF51215">
    <property type="entry name" value="Regulatory protein AraC"/>
    <property type="match status" value="1"/>
</dbReference>
<keyword evidence="6" id="KW-1185">Reference proteome</keyword>
<evidence type="ECO:0000259" key="4">
    <source>
        <dbReference type="PROSITE" id="PS01124"/>
    </source>
</evidence>
<evidence type="ECO:0000256" key="3">
    <source>
        <dbReference type="ARBA" id="ARBA00023163"/>
    </source>
</evidence>
<evidence type="ECO:0000256" key="1">
    <source>
        <dbReference type="ARBA" id="ARBA00023015"/>
    </source>
</evidence>
<dbReference type="Gene3D" id="1.10.10.60">
    <property type="entry name" value="Homeodomain-like"/>
    <property type="match status" value="1"/>
</dbReference>
<dbReference type="InterPro" id="IPR037923">
    <property type="entry name" value="HTH-like"/>
</dbReference>
<proteinExistence type="predicted"/>